<dbReference type="InterPro" id="IPR037027">
    <property type="entry name" value="YqgF/RNaseH-like_dom_sf"/>
</dbReference>
<dbReference type="Gene3D" id="3.30.420.140">
    <property type="entry name" value="YqgF/RNase H-like domain"/>
    <property type="match status" value="1"/>
</dbReference>
<evidence type="ECO:0000313" key="8">
    <source>
        <dbReference type="Proteomes" id="UP000683507"/>
    </source>
</evidence>
<dbReference type="NCBIfam" id="TIGR00250">
    <property type="entry name" value="RNAse_H_YqgF"/>
    <property type="match status" value="1"/>
</dbReference>
<dbReference type="PANTHER" id="PTHR33317">
    <property type="entry name" value="POLYNUCLEOTIDYL TRANSFERASE, RIBONUCLEASE H-LIKE SUPERFAMILY PROTEIN"/>
    <property type="match status" value="1"/>
</dbReference>
<dbReference type="GO" id="GO:0000967">
    <property type="term" value="P:rRNA 5'-end processing"/>
    <property type="evidence" value="ECO:0007669"/>
    <property type="project" value="UniProtKB-UniRule"/>
</dbReference>
<evidence type="ECO:0000256" key="4">
    <source>
        <dbReference type="ARBA" id="ARBA00022801"/>
    </source>
</evidence>
<dbReference type="GO" id="GO:0004518">
    <property type="term" value="F:nuclease activity"/>
    <property type="evidence" value="ECO:0007669"/>
    <property type="project" value="UniProtKB-KW"/>
</dbReference>
<keyword evidence="1 5" id="KW-0963">Cytoplasm</keyword>
<dbReference type="GO" id="GO:0016788">
    <property type="term" value="F:hydrolase activity, acting on ester bonds"/>
    <property type="evidence" value="ECO:0007669"/>
    <property type="project" value="UniProtKB-UniRule"/>
</dbReference>
<dbReference type="SUPFAM" id="SSF53098">
    <property type="entry name" value="Ribonuclease H-like"/>
    <property type="match status" value="1"/>
</dbReference>
<dbReference type="KEGG" id="ptan:CRYO30217_00988"/>
<dbReference type="AlphaFoldDB" id="A0A916NAN9"/>
<keyword evidence="8" id="KW-1185">Reference proteome</keyword>
<protein>
    <recommendedName>
        <fullName evidence="5">Putative pre-16S rRNA nuclease</fullName>
        <ecNumber evidence="5">3.1.-.-</ecNumber>
    </recommendedName>
</protein>
<proteinExistence type="inferred from homology"/>
<dbReference type="EMBL" id="OU015584">
    <property type="protein sequence ID" value="CAG5079609.1"/>
    <property type="molecule type" value="Genomic_DNA"/>
</dbReference>
<evidence type="ECO:0000259" key="6">
    <source>
        <dbReference type="SMART" id="SM00732"/>
    </source>
</evidence>
<comment type="function">
    <text evidence="5">Could be a nuclease involved in processing of the 5'-end of pre-16S rRNA.</text>
</comment>
<accession>A0A916NAN9</accession>
<dbReference type="Proteomes" id="UP000683507">
    <property type="component" value="Chromosome"/>
</dbReference>
<dbReference type="InterPro" id="IPR012337">
    <property type="entry name" value="RNaseH-like_sf"/>
</dbReference>
<comment type="similarity">
    <text evidence="5">Belongs to the YqgF HJR family.</text>
</comment>
<dbReference type="InterPro" id="IPR006641">
    <property type="entry name" value="YqgF/RNaseH-like_dom"/>
</dbReference>
<evidence type="ECO:0000256" key="3">
    <source>
        <dbReference type="ARBA" id="ARBA00022722"/>
    </source>
</evidence>
<dbReference type="Pfam" id="PF03652">
    <property type="entry name" value="RuvX"/>
    <property type="match status" value="1"/>
</dbReference>
<dbReference type="EC" id="3.1.-.-" evidence="5"/>
<organism evidence="7 8">
    <name type="scientific">Parvicella tangerina</name>
    <dbReference type="NCBI Taxonomy" id="2829795"/>
    <lineage>
        <taxon>Bacteria</taxon>
        <taxon>Pseudomonadati</taxon>
        <taxon>Bacteroidota</taxon>
        <taxon>Flavobacteriia</taxon>
        <taxon>Flavobacteriales</taxon>
        <taxon>Parvicellaceae</taxon>
        <taxon>Parvicella</taxon>
    </lineage>
</organism>
<sequence>MYLCVMSKILAIDYGTKRVGIAVTDDLQIIASGLQTIHSSELISFLEKYLRENPVETIVVGMPKNLMNKAADSTKEVEKIVKHLQRKFSTLKIETIDERFTSSIASQAILQGGAKKKQRQNKGLVDEVSATIILQDYLQQKANGFR</sequence>
<evidence type="ECO:0000256" key="1">
    <source>
        <dbReference type="ARBA" id="ARBA00022490"/>
    </source>
</evidence>
<comment type="subcellular location">
    <subcellularLocation>
        <location evidence="5">Cytoplasm</location>
    </subcellularLocation>
</comment>
<keyword evidence="2 5" id="KW-0690">Ribosome biogenesis</keyword>
<evidence type="ECO:0000313" key="7">
    <source>
        <dbReference type="EMBL" id="CAG5079609.1"/>
    </source>
</evidence>
<dbReference type="InterPro" id="IPR005227">
    <property type="entry name" value="YqgF"/>
</dbReference>
<dbReference type="HAMAP" id="MF_00651">
    <property type="entry name" value="Nuclease_YqgF"/>
    <property type="match status" value="1"/>
</dbReference>
<feature type="domain" description="YqgF/RNase H-like" evidence="6">
    <location>
        <begin position="7"/>
        <end position="105"/>
    </location>
</feature>
<dbReference type="GO" id="GO:0005829">
    <property type="term" value="C:cytosol"/>
    <property type="evidence" value="ECO:0007669"/>
    <property type="project" value="TreeGrafter"/>
</dbReference>
<name>A0A916NAN9_9FLAO</name>
<evidence type="ECO:0000256" key="2">
    <source>
        <dbReference type="ARBA" id="ARBA00022517"/>
    </source>
</evidence>
<dbReference type="CDD" id="cd16964">
    <property type="entry name" value="YqgF"/>
    <property type="match status" value="1"/>
</dbReference>
<evidence type="ECO:0000256" key="5">
    <source>
        <dbReference type="HAMAP-Rule" id="MF_00651"/>
    </source>
</evidence>
<gene>
    <name evidence="7" type="primary">yrrK</name>
    <name evidence="7" type="ORF">CRYO30217_00988</name>
</gene>
<reference evidence="7" key="1">
    <citation type="submission" date="2021-04" db="EMBL/GenBank/DDBJ databases">
        <authorList>
            <person name="Rodrigo-Torres L."/>
            <person name="Arahal R. D."/>
            <person name="Lucena T."/>
        </authorList>
    </citation>
    <scope>NUCLEOTIDE SEQUENCE</scope>
    <source>
        <strain evidence="7">AS29M-1</strain>
    </source>
</reference>
<dbReference type="SMART" id="SM00732">
    <property type="entry name" value="YqgFc"/>
    <property type="match status" value="1"/>
</dbReference>
<dbReference type="PANTHER" id="PTHR33317:SF4">
    <property type="entry name" value="POLYNUCLEOTIDYL TRANSFERASE, RIBONUCLEASE H-LIKE SUPERFAMILY PROTEIN"/>
    <property type="match status" value="1"/>
</dbReference>
<keyword evidence="3 5" id="KW-0540">Nuclease</keyword>
<keyword evidence="4 5" id="KW-0378">Hydrolase</keyword>